<dbReference type="GO" id="GO:0016616">
    <property type="term" value="F:oxidoreductase activity, acting on the CH-OH group of donors, NAD or NADP as acceptor"/>
    <property type="evidence" value="ECO:0007669"/>
    <property type="project" value="InterPro"/>
</dbReference>
<reference evidence="9" key="1">
    <citation type="submission" date="2018-03" db="EMBL/GenBank/DDBJ databases">
        <authorList>
            <person name="Rodrigo-Torres L."/>
            <person name="Arahal R. D."/>
            <person name="Lucena T."/>
        </authorList>
    </citation>
    <scope>NUCLEOTIDE SEQUENCE [LARGE SCALE GENOMIC DNA]</scope>
    <source>
        <strain evidence="9">CECT 8871</strain>
    </source>
</reference>
<dbReference type="Gene3D" id="3.90.226.10">
    <property type="entry name" value="2-enoyl-CoA Hydratase, Chain A, domain 1"/>
    <property type="match status" value="1"/>
</dbReference>
<keyword evidence="5" id="KW-0456">Lyase</keyword>
<dbReference type="Proteomes" id="UP000244904">
    <property type="component" value="Unassembled WGS sequence"/>
</dbReference>
<dbReference type="SUPFAM" id="SSF52096">
    <property type="entry name" value="ClpP/crotonase"/>
    <property type="match status" value="1"/>
</dbReference>
<keyword evidence="9" id="KW-1185">Reference proteome</keyword>
<evidence type="ECO:0000259" key="7">
    <source>
        <dbReference type="Pfam" id="PF00725"/>
    </source>
</evidence>
<evidence type="ECO:0000256" key="3">
    <source>
        <dbReference type="ARBA" id="ARBA00023140"/>
    </source>
</evidence>
<keyword evidence="4" id="KW-0413">Isomerase</keyword>
<dbReference type="CDD" id="cd06558">
    <property type="entry name" value="crotonase-like"/>
    <property type="match status" value="1"/>
</dbReference>
<dbReference type="AlphaFoldDB" id="A0A2R8AZX0"/>
<dbReference type="InterPro" id="IPR001753">
    <property type="entry name" value="Enoyl-CoA_hydra/iso"/>
</dbReference>
<dbReference type="InterPro" id="IPR029045">
    <property type="entry name" value="ClpP/crotonase-like_dom_sf"/>
</dbReference>
<dbReference type="InterPro" id="IPR008927">
    <property type="entry name" value="6-PGluconate_DH-like_C_sf"/>
</dbReference>
<dbReference type="Pfam" id="PF00378">
    <property type="entry name" value="ECH_1"/>
    <property type="match status" value="1"/>
</dbReference>
<dbReference type="PANTHER" id="PTHR23309">
    <property type="entry name" value="3-HYDROXYACYL-COA DEHYROGENASE"/>
    <property type="match status" value="1"/>
</dbReference>
<proteinExistence type="predicted"/>
<evidence type="ECO:0000256" key="5">
    <source>
        <dbReference type="ARBA" id="ARBA00023239"/>
    </source>
</evidence>
<evidence type="ECO:0000313" key="8">
    <source>
        <dbReference type="EMBL" id="SPF81563.1"/>
    </source>
</evidence>
<dbReference type="GO" id="GO:0006631">
    <property type="term" value="P:fatty acid metabolic process"/>
    <property type="evidence" value="ECO:0007669"/>
    <property type="project" value="InterPro"/>
</dbReference>
<keyword evidence="2" id="KW-0443">Lipid metabolism</keyword>
<dbReference type="GO" id="GO:0016853">
    <property type="term" value="F:isomerase activity"/>
    <property type="evidence" value="ECO:0007669"/>
    <property type="project" value="UniProtKB-KW"/>
</dbReference>
<evidence type="ECO:0000256" key="1">
    <source>
        <dbReference type="ARBA" id="ARBA00004275"/>
    </source>
</evidence>
<dbReference type="GO" id="GO:0016042">
    <property type="term" value="P:lipid catabolic process"/>
    <property type="evidence" value="ECO:0007669"/>
    <property type="project" value="UniProtKB-KW"/>
</dbReference>
<feature type="domain" description="3-hydroxyacyl-CoA dehydrogenase C-terminal" evidence="7">
    <location>
        <begin position="443"/>
        <end position="526"/>
    </location>
</feature>
<protein>
    <submittedName>
        <fullName evidence="8">Fatty acid oxidation complex subunit alpha</fullName>
    </submittedName>
</protein>
<dbReference type="GO" id="GO:0004300">
    <property type="term" value="F:enoyl-CoA hydratase activity"/>
    <property type="evidence" value="ECO:0007669"/>
    <property type="project" value="UniProtKB-ARBA"/>
</dbReference>
<dbReference type="InterPro" id="IPR006108">
    <property type="entry name" value="3HC_DH_C"/>
</dbReference>
<dbReference type="EMBL" id="OMOJ01000011">
    <property type="protein sequence ID" value="SPF81563.1"/>
    <property type="molecule type" value="Genomic_DNA"/>
</dbReference>
<keyword evidence="3" id="KW-0576">Peroxisome</keyword>
<evidence type="ECO:0000313" key="9">
    <source>
        <dbReference type="Proteomes" id="UP000244904"/>
    </source>
</evidence>
<evidence type="ECO:0000256" key="2">
    <source>
        <dbReference type="ARBA" id="ARBA00022963"/>
    </source>
</evidence>
<dbReference type="OrthoDB" id="9771883at2"/>
<dbReference type="Gene3D" id="1.10.1040.50">
    <property type="match status" value="1"/>
</dbReference>
<comment type="subcellular location">
    <subcellularLocation>
        <location evidence="1">Peroxisome</location>
    </subcellularLocation>
</comment>
<dbReference type="RefSeq" id="WP_108887350.1">
    <property type="nucleotide sequence ID" value="NZ_OMOJ01000011.1"/>
</dbReference>
<dbReference type="SUPFAM" id="SSF48179">
    <property type="entry name" value="6-phosphogluconate dehydrogenase C-terminal domain-like"/>
    <property type="match status" value="2"/>
</dbReference>
<dbReference type="Pfam" id="PF00725">
    <property type="entry name" value="3HCDH"/>
    <property type="match status" value="1"/>
</dbReference>
<name>A0A2R8AZX0_9RHOB</name>
<evidence type="ECO:0000256" key="4">
    <source>
        <dbReference type="ARBA" id="ARBA00023235"/>
    </source>
</evidence>
<keyword evidence="6" id="KW-0511">Multifunctional enzyme</keyword>
<accession>A0A2R8AZX0</accession>
<evidence type="ECO:0000256" key="6">
    <source>
        <dbReference type="ARBA" id="ARBA00023268"/>
    </source>
</evidence>
<gene>
    <name evidence="8" type="primary">fadB_1</name>
    <name evidence="8" type="ORF">PRI8871_03387</name>
</gene>
<keyword evidence="2" id="KW-0442">Lipid degradation</keyword>
<organism evidence="8 9">
    <name type="scientific">Pseudoprimorskyibacter insulae</name>
    <dbReference type="NCBI Taxonomy" id="1695997"/>
    <lineage>
        <taxon>Bacteria</taxon>
        <taxon>Pseudomonadati</taxon>
        <taxon>Pseudomonadota</taxon>
        <taxon>Alphaproteobacteria</taxon>
        <taxon>Rhodobacterales</taxon>
        <taxon>Paracoccaceae</taxon>
        <taxon>Pseudoprimorskyibacter</taxon>
    </lineage>
</organism>
<sequence length="650" mass="67988">MVESVKMSVADGVAFLVIEGGAGNAMTVDIRSACLDAIKAAEANSDVSEIVLLGHGARFPSGPSLVELGKGEASPTLADLCLAIEGCSKPVVAGVMGAAQSGGMELLLAAHYRIADKRARVGFPSVRQGVIPCAGGTQRAPRLIGVSATLDLLLTGALIPVTDARLANLFDTITELPLAQAALSFCQTLRGSGQGPRPTEDRAEGVADFASANASIKAARDAAESAAAIEAVSCVEASLLLPYSAGLVFEAEAFQTVIATSESAALRHAYTSEFRAATAPVPGGARPTVDTLAILGHTAFAVRLVMAALSAGCAVHWGGDVPEQRKEAIAALVRLMGGNPEDSRFELLRTGPVQDMLDDVDIVLLAAPVDGGLDTPEGLAVFKLYPDRVDHVGLRFSGNMERGRLAEIIAGPDATQAQIAAAITLSRRMAQVPVVVASSGFSICDRLAAAIFRGTDALVDQGVSFVDIDKAMIAWGWPLPPFMMRDRKGLETAARMPRAKGGANWAQVPVALGRTGLSAGKGFYDYEKGKMPVPSPEVLQAIDDKVGQRKTMTDRQIIELVLGALANEGMRMLADQWAACPGDIDVAAMLGLEFPRSLGGPMHAADQVGLLKLSKAMKAFDHPDTPFWTPHTVLADMIRNGQNFASRNPA</sequence>